<organism evidence="2 3">
    <name type="scientific">Stentor coeruleus</name>
    <dbReference type="NCBI Taxonomy" id="5963"/>
    <lineage>
        <taxon>Eukaryota</taxon>
        <taxon>Sar</taxon>
        <taxon>Alveolata</taxon>
        <taxon>Ciliophora</taxon>
        <taxon>Postciliodesmatophora</taxon>
        <taxon>Heterotrichea</taxon>
        <taxon>Heterotrichida</taxon>
        <taxon>Stentoridae</taxon>
        <taxon>Stentor</taxon>
    </lineage>
</organism>
<dbReference type="EMBL" id="MPUH01000336">
    <property type="protein sequence ID" value="OMJ82563.1"/>
    <property type="molecule type" value="Genomic_DNA"/>
</dbReference>
<feature type="transmembrane region" description="Helical" evidence="1">
    <location>
        <begin position="14"/>
        <end position="39"/>
    </location>
</feature>
<sequence length="232" mass="27112">MTLDSFDEASERGIWADIIIGFVMIEYGVCILLNVLVFVRRMNNNLVAFYLFLLVQSVLIEVYFFGYFSGDFNVVRTIAFFASDMFLLTSINSMVYEWLRIVILSKSVITSHKKKMINKSFFTILFITIFLWILFLIFTFIGILTELSLVGYFIYRIMLIFYIASAFVNFILVFIIGLKLIKTYTYFLENSKHTLSRWIYIGITISLLKIFIPSLFLIDSKITKLFEQDAIA</sequence>
<feature type="transmembrane region" description="Helical" evidence="1">
    <location>
        <begin position="120"/>
        <end position="141"/>
    </location>
</feature>
<keyword evidence="1" id="KW-1133">Transmembrane helix</keyword>
<evidence type="ECO:0000313" key="2">
    <source>
        <dbReference type="EMBL" id="OMJ82563.1"/>
    </source>
</evidence>
<reference evidence="2 3" key="1">
    <citation type="submission" date="2016-11" db="EMBL/GenBank/DDBJ databases">
        <title>The macronuclear genome of Stentor coeruleus: a giant cell with tiny introns.</title>
        <authorList>
            <person name="Slabodnick M."/>
            <person name="Ruby J.G."/>
            <person name="Reiff S.B."/>
            <person name="Swart E.C."/>
            <person name="Gosai S."/>
            <person name="Prabakaran S."/>
            <person name="Witkowska E."/>
            <person name="Larue G.E."/>
            <person name="Fisher S."/>
            <person name="Freeman R.M."/>
            <person name="Gunawardena J."/>
            <person name="Chu W."/>
            <person name="Stover N.A."/>
            <person name="Gregory B.D."/>
            <person name="Nowacki M."/>
            <person name="Derisi J."/>
            <person name="Roy S.W."/>
            <person name="Marshall W.F."/>
            <person name="Sood P."/>
        </authorList>
    </citation>
    <scope>NUCLEOTIDE SEQUENCE [LARGE SCALE GENOMIC DNA]</scope>
    <source>
        <strain evidence="2">WM001</strain>
    </source>
</reference>
<dbReference type="AlphaFoldDB" id="A0A1R2C0K9"/>
<keyword evidence="3" id="KW-1185">Reference proteome</keyword>
<feature type="transmembrane region" description="Helical" evidence="1">
    <location>
        <begin position="46"/>
        <end position="66"/>
    </location>
</feature>
<evidence type="ECO:0000313" key="3">
    <source>
        <dbReference type="Proteomes" id="UP000187209"/>
    </source>
</evidence>
<evidence type="ECO:0000256" key="1">
    <source>
        <dbReference type="SAM" id="Phobius"/>
    </source>
</evidence>
<feature type="transmembrane region" description="Helical" evidence="1">
    <location>
        <begin position="153"/>
        <end position="178"/>
    </location>
</feature>
<keyword evidence="1" id="KW-0472">Membrane</keyword>
<feature type="transmembrane region" description="Helical" evidence="1">
    <location>
        <begin position="78"/>
        <end position="99"/>
    </location>
</feature>
<dbReference type="Proteomes" id="UP000187209">
    <property type="component" value="Unassembled WGS sequence"/>
</dbReference>
<keyword evidence="1" id="KW-0812">Transmembrane</keyword>
<comment type="caution">
    <text evidence="2">The sequence shown here is derived from an EMBL/GenBank/DDBJ whole genome shotgun (WGS) entry which is preliminary data.</text>
</comment>
<protein>
    <submittedName>
        <fullName evidence="2">Uncharacterized protein</fullName>
    </submittedName>
</protein>
<feature type="transmembrane region" description="Helical" evidence="1">
    <location>
        <begin position="198"/>
        <end position="218"/>
    </location>
</feature>
<accession>A0A1R2C0K9</accession>
<name>A0A1R2C0K9_9CILI</name>
<gene>
    <name evidence="2" type="ORF">SteCoe_16729</name>
</gene>
<proteinExistence type="predicted"/>